<proteinExistence type="predicted"/>
<evidence type="ECO:0000259" key="1">
    <source>
        <dbReference type="PROSITE" id="PS51464"/>
    </source>
</evidence>
<dbReference type="SUPFAM" id="SSF53697">
    <property type="entry name" value="SIS domain"/>
    <property type="match status" value="1"/>
</dbReference>
<dbReference type="AlphaFoldDB" id="A0A9Q4G159"/>
<protein>
    <submittedName>
        <fullName evidence="2">DUF2529 family protein</fullName>
    </submittedName>
</protein>
<feature type="domain" description="SIS" evidence="1">
    <location>
        <begin position="18"/>
        <end position="169"/>
    </location>
</feature>
<dbReference type="EMBL" id="JABXYM010000002">
    <property type="protein sequence ID" value="MCR6098583.1"/>
    <property type="molecule type" value="Genomic_DNA"/>
</dbReference>
<dbReference type="InterPro" id="IPR046348">
    <property type="entry name" value="SIS_dom_sf"/>
</dbReference>
<dbReference type="RefSeq" id="WP_257822989.1">
    <property type="nucleotide sequence ID" value="NZ_JABXYM010000002.1"/>
</dbReference>
<name>A0A9Q4G159_SALAG</name>
<keyword evidence="3" id="KW-1185">Reference proteome</keyword>
<sequence>MKIFHTQLTGLTNRLDEMTEEIEDAARLMAQSVISDGSVYWASDIEMSGVVTQACSAEDRIKDSQPIHNGQIEGFSPMDTLVIASTSMSDPFLLTLIAQAKKDRATVIAISSTPQTESVITDIDFMLPTGIEHGLVPLESGRRIGSPHLLMGLYIYYHLFFAVTDILEEHEED</sequence>
<dbReference type="Pfam" id="PF10740">
    <property type="entry name" value="DUF2529"/>
    <property type="match status" value="1"/>
</dbReference>
<dbReference type="InterPro" id="IPR001347">
    <property type="entry name" value="SIS_dom"/>
</dbReference>
<organism evidence="2 3">
    <name type="scientific">Salipaludibacillus agaradhaerens</name>
    <name type="common">Bacillus agaradhaerens</name>
    <dbReference type="NCBI Taxonomy" id="76935"/>
    <lineage>
        <taxon>Bacteria</taxon>
        <taxon>Bacillati</taxon>
        <taxon>Bacillota</taxon>
        <taxon>Bacilli</taxon>
        <taxon>Bacillales</taxon>
        <taxon>Bacillaceae</taxon>
    </lineage>
</organism>
<comment type="caution">
    <text evidence="2">The sequence shown here is derived from an EMBL/GenBank/DDBJ whole genome shotgun (WGS) entry which is preliminary data.</text>
</comment>
<dbReference type="PROSITE" id="PS51464">
    <property type="entry name" value="SIS"/>
    <property type="match status" value="1"/>
</dbReference>
<reference evidence="2" key="1">
    <citation type="submission" date="2020-06" db="EMBL/GenBank/DDBJ databases">
        <title>Insight into the genomes of haloalkaliphilic bacilli from Kenyan soda lakes.</title>
        <authorList>
            <person name="Mwirichia R."/>
            <person name="Villamizar G.C."/>
            <person name="Poehlein A."/>
            <person name="Mugweru J."/>
            <person name="Kipnyargis A."/>
            <person name="Kiplimo D."/>
            <person name="Orwa P."/>
            <person name="Daniel R."/>
        </authorList>
    </citation>
    <scope>NUCLEOTIDE SEQUENCE</scope>
    <source>
        <strain evidence="2">B1096_S55</strain>
    </source>
</reference>
<dbReference type="GO" id="GO:1901135">
    <property type="term" value="P:carbohydrate derivative metabolic process"/>
    <property type="evidence" value="ECO:0007669"/>
    <property type="project" value="InterPro"/>
</dbReference>
<accession>A0A9Q4G159</accession>
<evidence type="ECO:0000313" key="3">
    <source>
        <dbReference type="Proteomes" id="UP001057753"/>
    </source>
</evidence>
<dbReference type="InterPro" id="IPR019676">
    <property type="entry name" value="DUF2529"/>
</dbReference>
<dbReference type="Gene3D" id="3.40.50.10490">
    <property type="entry name" value="Glucose-6-phosphate isomerase like protein, domain 1"/>
    <property type="match status" value="1"/>
</dbReference>
<dbReference type="GO" id="GO:0097367">
    <property type="term" value="F:carbohydrate derivative binding"/>
    <property type="evidence" value="ECO:0007669"/>
    <property type="project" value="InterPro"/>
</dbReference>
<evidence type="ECO:0000313" key="2">
    <source>
        <dbReference type="EMBL" id="MCR6098583.1"/>
    </source>
</evidence>
<gene>
    <name evidence="2" type="ORF">HXA33_18920</name>
</gene>
<dbReference type="Proteomes" id="UP001057753">
    <property type="component" value="Unassembled WGS sequence"/>
</dbReference>